<evidence type="ECO:0000313" key="9">
    <source>
        <dbReference type="EMBL" id="EFN63953.1"/>
    </source>
</evidence>
<dbReference type="InParanoid" id="E2ARI7"/>
<feature type="non-terminal residue" evidence="9">
    <location>
        <position position="46"/>
    </location>
</feature>
<evidence type="ECO:0000256" key="1">
    <source>
        <dbReference type="ARBA" id="ARBA00002689"/>
    </source>
</evidence>
<protein>
    <recommendedName>
        <fullName evidence="8">MICOS complex subunit MIC10</fullName>
    </recommendedName>
</protein>
<comment type="similarity">
    <text evidence="2 8">Belongs to the MICOS complex subunit Mic10 family.</text>
</comment>
<evidence type="ECO:0000256" key="3">
    <source>
        <dbReference type="ARBA" id="ARBA00022692"/>
    </source>
</evidence>
<keyword evidence="10" id="KW-1185">Reference proteome</keyword>
<evidence type="ECO:0000256" key="6">
    <source>
        <dbReference type="ARBA" id="ARBA00023128"/>
    </source>
</evidence>
<accession>E2ARI7</accession>
<keyword evidence="5" id="KW-1133">Transmembrane helix</keyword>
<reference evidence="9 10" key="1">
    <citation type="journal article" date="2010" name="Science">
        <title>Genomic comparison of the ants Camponotus floridanus and Harpegnathos saltator.</title>
        <authorList>
            <person name="Bonasio R."/>
            <person name="Zhang G."/>
            <person name="Ye C."/>
            <person name="Mutti N.S."/>
            <person name="Fang X."/>
            <person name="Qin N."/>
            <person name="Donahue G."/>
            <person name="Yang P."/>
            <person name="Li Q."/>
            <person name="Li C."/>
            <person name="Zhang P."/>
            <person name="Huang Z."/>
            <person name="Berger S.L."/>
            <person name="Reinberg D."/>
            <person name="Wang J."/>
            <person name="Liebig J."/>
        </authorList>
    </citation>
    <scope>NUCLEOTIDE SEQUENCE [LARGE SCALE GENOMIC DNA]</scope>
    <source>
        <strain evidence="10">C129</strain>
    </source>
</reference>
<evidence type="ECO:0000256" key="5">
    <source>
        <dbReference type="ARBA" id="ARBA00022989"/>
    </source>
</evidence>
<comment type="subcellular location">
    <subcellularLocation>
        <location evidence="8">Mitochondrion inner membrane</location>
        <topology evidence="8">Single-pass membrane protein</topology>
    </subcellularLocation>
</comment>
<gene>
    <name evidence="9" type="ORF">EAG_13026</name>
</gene>
<evidence type="ECO:0000256" key="2">
    <source>
        <dbReference type="ARBA" id="ARBA00006792"/>
    </source>
</evidence>
<dbReference type="GO" id="GO:0061617">
    <property type="term" value="C:MICOS complex"/>
    <property type="evidence" value="ECO:0007669"/>
    <property type="project" value="UniProtKB-UniRule"/>
</dbReference>
<keyword evidence="6 8" id="KW-0496">Mitochondrion</keyword>
<keyword evidence="7" id="KW-0472">Membrane</keyword>
<feature type="non-terminal residue" evidence="9">
    <location>
        <position position="1"/>
    </location>
</feature>
<keyword evidence="3" id="KW-0812">Transmembrane</keyword>
<comment type="subunit">
    <text evidence="8">Component of the mitochondrial contact site and cristae organizing system (MICOS) complex.</text>
</comment>
<evidence type="ECO:0000256" key="8">
    <source>
        <dbReference type="RuleBase" id="RU363011"/>
    </source>
</evidence>
<dbReference type="Pfam" id="PF04418">
    <property type="entry name" value="DUF543"/>
    <property type="match status" value="1"/>
</dbReference>
<dbReference type="STRING" id="104421.E2ARI7"/>
<proteinExistence type="inferred from homology"/>
<name>E2ARI7_CAMFO</name>
<dbReference type="EMBL" id="GL442076">
    <property type="protein sequence ID" value="EFN63953.1"/>
    <property type="molecule type" value="Genomic_DNA"/>
</dbReference>
<sequence>IYKLFQIRTGRRWPIIAGAGFGLGMAYSNCERDINASIHQQKSRSC</sequence>
<organism evidence="10">
    <name type="scientific">Camponotus floridanus</name>
    <name type="common">Florida carpenter ant</name>
    <dbReference type="NCBI Taxonomy" id="104421"/>
    <lineage>
        <taxon>Eukaryota</taxon>
        <taxon>Metazoa</taxon>
        <taxon>Ecdysozoa</taxon>
        <taxon>Arthropoda</taxon>
        <taxon>Hexapoda</taxon>
        <taxon>Insecta</taxon>
        <taxon>Pterygota</taxon>
        <taxon>Neoptera</taxon>
        <taxon>Endopterygota</taxon>
        <taxon>Hymenoptera</taxon>
        <taxon>Apocrita</taxon>
        <taxon>Aculeata</taxon>
        <taxon>Formicoidea</taxon>
        <taxon>Formicidae</taxon>
        <taxon>Formicinae</taxon>
        <taxon>Camponotus</taxon>
    </lineage>
</organism>
<evidence type="ECO:0000313" key="10">
    <source>
        <dbReference type="Proteomes" id="UP000000311"/>
    </source>
</evidence>
<evidence type="ECO:0000256" key="4">
    <source>
        <dbReference type="ARBA" id="ARBA00022792"/>
    </source>
</evidence>
<dbReference type="AlphaFoldDB" id="E2ARI7"/>
<dbReference type="InterPro" id="IPR007512">
    <property type="entry name" value="Mic10"/>
</dbReference>
<comment type="function">
    <text evidence="1 8">Component of the MICOS complex, a large protein complex of the mitochondrial inner membrane that plays crucial roles in the maintenance of crista junctions, inner membrane architecture, and formation of contact sites to the outer membrane.</text>
</comment>
<dbReference type="Proteomes" id="UP000000311">
    <property type="component" value="Unassembled WGS sequence"/>
</dbReference>
<keyword evidence="4 8" id="KW-0999">Mitochondrion inner membrane</keyword>
<evidence type="ECO:0000256" key="7">
    <source>
        <dbReference type="ARBA" id="ARBA00023136"/>
    </source>
</evidence>